<organism evidence="2 3">
    <name type="scientific">Minwuia thermotolerans</name>
    <dbReference type="NCBI Taxonomy" id="2056226"/>
    <lineage>
        <taxon>Bacteria</taxon>
        <taxon>Pseudomonadati</taxon>
        <taxon>Pseudomonadota</taxon>
        <taxon>Alphaproteobacteria</taxon>
        <taxon>Minwuiales</taxon>
        <taxon>Minwuiaceae</taxon>
        <taxon>Minwuia</taxon>
    </lineage>
</organism>
<feature type="domain" description="N-acetyltransferase" evidence="1">
    <location>
        <begin position="86"/>
        <end position="232"/>
    </location>
</feature>
<dbReference type="RefSeq" id="WP_109793527.1">
    <property type="nucleotide sequence ID" value="NZ_PHIG01000032.1"/>
</dbReference>
<gene>
    <name evidence="2" type="ORF">CVT23_10590</name>
</gene>
<dbReference type="InterPro" id="IPR016181">
    <property type="entry name" value="Acyl_CoA_acyltransferase"/>
</dbReference>
<dbReference type="Gene3D" id="3.40.630.30">
    <property type="match status" value="1"/>
</dbReference>
<comment type="caution">
    <text evidence="2">The sequence shown here is derived from an EMBL/GenBank/DDBJ whole genome shotgun (WGS) entry which is preliminary data.</text>
</comment>
<proteinExistence type="predicted"/>
<evidence type="ECO:0000313" key="3">
    <source>
        <dbReference type="Proteomes" id="UP000229498"/>
    </source>
</evidence>
<dbReference type="EMBL" id="PHIG01000032">
    <property type="protein sequence ID" value="PJK29503.1"/>
    <property type="molecule type" value="Genomic_DNA"/>
</dbReference>
<dbReference type="InterPro" id="IPR000182">
    <property type="entry name" value="GNAT_dom"/>
</dbReference>
<accession>A0A2M9G1B8</accession>
<evidence type="ECO:0000259" key="1">
    <source>
        <dbReference type="PROSITE" id="PS51186"/>
    </source>
</evidence>
<dbReference type="CDD" id="cd04301">
    <property type="entry name" value="NAT_SF"/>
    <property type="match status" value="1"/>
</dbReference>
<dbReference type="SUPFAM" id="SSF55729">
    <property type="entry name" value="Acyl-CoA N-acyltransferases (Nat)"/>
    <property type="match status" value="1"/>
</dbReference>
<keyword evidence="3" id="KW-1185">Reference proteome</keyword>
<reference evidence="2 3" key="1">
    <citation type="submission" date="2017-11" db="EMBL/GenBank/DDBJ databases">
        <title>Draft genome sequence of Rhizobiales bacterium SY3-13.</title>
        <authorList>
            <person name="Sun C."/>
        </authorList>
    </citation>
    <scope>NUCLEOTIDE SEQUENCE [LARGE SCALE GENOMIC DNA]</scope>
    <source>
        <strain evidence="2 3">SY3-13</strain>
    </source>
</reference>
<dbReference type="Proteomes" id="UP000229498">
    <property type="component" value="Unassembled WGS sequence"/>
</dbReference>
<sequence>MNDAPAMALQPDSWLSGMIGKPAWHLTPTGRELDRVPLPGDGPCFVDVKAPANDVETVGRVENAGFRLVDTNLQLERPAWPVARSRTGRFAMPDDRAAVERLAESAFTYSRFHLDPLIPRSTADRIKRAWAGNYFDGRRGDHMVVSEIDGEIAGFLQLFQQGDLLVIDLVAVNSRFRGRGLASDMLAFAESTIPDLGRVKVGTQAANARALHAYSRDKFRIISATYVFHYHG</sequence>
<dbReference type="GO" id="GO:0016747">
    <property type="term" value="F:acyltransferase activity, transferring groups other than amino-acyl groups"/>
    <property type="evidence" value="ECO:0007669"/>
    <property type="project" value="InterPro"/>
</dbReference>
<dbReference type="PROSITE" id="PS51186">
    <property type="entry name" value="GNAT"/>
    <property type="match status" value="1"/>
</dbReference>
<evidence type="ECO:0000313" key="2">
    <source>
        <dbReference type="EMBL" id="PJK29503.1"/>
    </source>
</evidence>
<protein>
    <recommendedName>
        <fullName evidence="1">N-acetyltransferase domain-containing protein</fullName>
    </recommendedName>
</protein>
<dbReference type="OrthoDB" id="5453579at2"/>
<name>A0A2M9G1B8_9PROT</name>
<dbReference type="AlphaFoldDB" id="A0A2M9G1B8"/>
<dbReference type="Pfam" id="PF00583">
    <property type="entry name" value="Acetyltransf_1"/>
    <property type="match status" value="1"/>
</dbReference>